<protein>
    <submittedName>
        <fullName evidence="1">Uncharacterized protein</fullName>
    </submittedName>
</protein>
<dbReference type="EMBL" id="JANRMS010000276">
    <property type="protein sequence ID" value="KAJ3542794.1"/>
    <property type="molecule type" value="Genomic_DNA"/>
</dbReference>
<organism evidence="1 2">
    <name type="scientific">Fusarium decemcellulare</name>
    <dbReference type="NCBI Taxonomy" id="57161"/>
    <lineage>
        <taxon>Eukaryota</taxon>
        <taxon>Fungi</taxon>
        <taxon>Dikarya</taxon>
        <taxon>Ascomycota</taxon>
        <taxon>Pezizomycotina</taxon>
        <taxon>Sordariomycetes</taxon>
        <taxon>Hypocreomycetidae</taxon>
        <taxon>Hypocreales</taxon>
        <taxon>Nectriaceae</taxon>
        <taxon>Fusarium</taxon>
        <taxon>Fusarium decemcellulare species complex</taxon>
    </lineage>
</organism>
<proteinExistence type="predicted"/>
<gene>
    <name evidence="1" type="ORF">NM208_g3912</name>
</gene>
<evidence type="ECO:0000313" key="1">
    <source>
        <dbReference type="EMBL" id="KAJ3542794.1"/>
    </source>
</evidence>
<accession>A0ACC1SMG1</accession>
<name>A0ACC1SMG1_9HYPO</name>
<comment type="caution">
    <text evidence="1">The sequence shown here is derived from an EMBL/GenBank/DDBJ whole genome shotgun (WGS) entry which is preliminary data.</text>
</comment>
<sequence>MATSSPVALILGAGANVGQHVGRALAAKGYKIAFAARSAKEEDSTPTQLLIRGDFADPTSIASIFEKVKSQLGPPQVVVYNGLTQLAPMVDVDKDIDLSKIAAAVTINDANDPLSLTLDNFTRHLAVNTTGAFAAAQQAIIAFGELPNSAPRTFIYTGNCLNVAPMVQFLDLGVGKSATAYIIQVAAEAYASKGYRFYYADQRQADGSPANNNIDGPAHAELYAQLVETGPQGPWQQTFVKGQGYTKF</sequence>
<evidence type="ECO:0000313" key="2">
    <source>
        <dbReference type="Proteomes" id="UP001148629"/>
    </source>
</evidence>
<reference evidence="1" key="1">
    <citation type="submission" date="2022-08" db="EMBL/GenBank/DDBJ databases">
        <title>Genome Sequence of Fusarium decemcellulare.</title>
        <authorList>
            <person name="Buettner E."/>
        </authorList>
    </citation>
    <scope>NUCLEOTIDE SEQUENCE</scope>
    <source>
        <strain evidence="1">Babe19</strain>
    </source>
</reference>
<keyword evidence="2" id="KW-1185">Reference proteome</keyword>
<dbReference type="Proteomes" id="UP001148629">
    <property type="component" value="Unassembled WGS sequence"/>
</dbReference>